<proteinExistence type="predicted"/>
<dbReference type="PANTHER" id="PTHR23279">
    <property type="entry name" value="DEFECTIVE PROBOSCIS EXTENSION RESPONSE DPR -RELATED"/>
    <property type="match status" value="1"/>
</dbReference>
<dbReference type="SMART" id="SM00409">
    <property type="entry name" value="IG"/>
    <property type="match status" value="1"/>
</dbReference>
<name>A0A8S0Z1C5_ARCPL</name>
<protein>
    <recommendedName>
        <fullName evidence="2">Ig-like domain-containing protein</fullName>
    </recommendedName>
</protein>
<dbReference type="Pfam" id="PF07686">
    <property type="entry name" value="V-set"/>
    <property type="match status" value="1"/>
</dbReference>
<dbReference type="InterPro" id="IPR003599">
    <property type="entry name" value="Ig_sub"/>
</dbReference>
<dbReference type="InterPro" id="IPR037448">
    <property type="entry name" value="Zig-8"/>
</dbReference>
<comment type="caution">
    <text evidence="3">The sequence shown here is derived from an EMBL/GenBank/DDBJ whole genome shotgun (WGS) entry which is preliminary data.</text>
</comment>
<dbReference type="InterPro" id="IPR003598">
    <property type="entry name" value="Ig_sub2"/>
</dbReference>
<dbReference type="Proteomes" id="UP000494256">
    <property type="component" value="Unassembled WGS sequence"/>
</dbReference>
<reference evidence="3 4" key="1">
    <citation type="submission" date="2020-04" db="EMBL/GenBank/DDBJ databases">
        <authorList>
            <person name="Wallbank WR R."/>
            <person name="Pardo Diaz C."/>
            <person name="Kozak K."/>
            <person name="Martin S."/>
            <person name="Jiggins C."/>
            <person name="Moest M."/>
            <person name="Warren A I."/>
            <person name="Byers J.R.P. K."/>
            <person name="Montejo-Kovacevich G."/>
            <person name="Yen C E."/>
        </authorList>
    </citation>
    <scope>NUCLEOTIDE SEQUENCE [LARGE SCALE GENOMIC DNA]</scope>
</reference>
<evidence type="ECO:0000313" key="3">
    <source>
        <dbReference type="EMBL" id="CAB3225844.1"/>
    </source>
</evidence>
<dbReference type="AlphaFoldDB" id="A0A8S0Z1C5"/>
<dbReference type="Gene3D" id="2.60.40.10">
    <property type="entry name" value="Immunoglobulins"/>
    <property type="match status" value="1"/>
</dbReference>
<keyword evidence="1" id="KW-0732">Signal</keyword>
<dbReference type="SUPFAM" id="SSF48726">
    <property type="entry name" value="Immunoglobulin"/>
    <property type="match status" value="1"/>
</dbReference>
<feature type="domain" description="Ig-like" evidence="2">
    <location>
        <begin position="64"/>
        <end position="165"/>
    </location>
</feature>
<gene>
    <name evidence="3" type="ORF">APLA_LOCUS2447</name>
</gene>
<accession>A0A8S0Z1C5</accession>
<dbReference type="PROSITE" id="PS50835">
    <property type="entry name" value="IG_LIKE"/>
    <property type="match status" value="1"/>
</dbReference>
<dbReference type="GO" id="GO:0050808">
    <property type="term" value="P:synapse organization"/>
    <property type="evidence" value="ECO:0007669"/>
    <property type="project" value="TreeGrafter"/>
</dbReference>
<evidence type="ECO:0000259" key="2">
    <source>
        <dbReference type="PROSITE" id="PS50835"/>
    </source>
</evidence>
<dbReference type="InterPro" id="IPR036179">
    <property type="entry name" value="Ig-like_dom_sf"/>
</dbReference>
<dbReference type="SMART" id="SM00408">
    <property type="entry name" value="IGc2"/>
    <property type="match status" value="1"/>
</dbReference>
<dbReference type="PANTHER" id="PTHR23279:SF12">
    <property type="entry name" value="DEFECTIVE PROBOSCIS EXTENSION RESPONSE 14, ISOFORM A-RELATED"/>
    <property type="match status" value="1"/>
</dbReference>
<dbReference type="OrthoDB" id="69177at2759"/>
<dbReference type="GO" id="GO:0032589">
    <property type="term" value="C:neuron projection membrane"/>
    <property type="evidence" value="ECO:0007669"/>
    <property type="project" value="TreeGrafter"/>
</dbReference>
<dbReference type="InterPro" id="IPR013106">
    <property type="entry name" value="Ig_V-set"/>
</dbReference>
<dbReference type="EMBL" id="CADEBD010000226">
    <property type="protein sequence ID" value="CAB3225844.1"/>
    <property type="molecule type" value="Genomic_DNA"/>
</dbReference>
<feature type="chain" id="PRO_5035824292" description="Ig-like domain-containing protein" evidence="1">
    <location>
        <begin position="19"/>
        <end position="177"/>
    </location>
</feature>
<dbReference type="InterPro" id="IPR013783">
    <property type="entry name" value="Ig-like_fold"/>
</dbReference>
<feature type="signal peptide" evidence="1">
    <location>
        <begin position="1"/>
        <end position="18"/>
    </location>
</feature>
<sequence>MTSAGLLVFCSVLTRTLCVIAPQIPDFKIGDKKIINGPFWSEVFTETYEDHEEDISTTTSEPLPFFEDDASTNNVTAQLGSRVHLHCRVHDLGEKTISWVRRRGEELHLLSFGRHTYSADSRYSLAFEHPNDWRLLIQYVSERDDGFYECQISTHPPLVRRVYLSVVGKFSIFLTRL</sequence>
<dbReference type="InterPro" id="IPR007110">
    <property type="entry name" value="Ig-like_dom"/>
</dbReference>
<dbReference type="FunFam" id="2.60.40.10:FF:001598">
    <property type="entry name" value="Defective proboscis extension response"/>
    <property type="match status" value="1"/>
</dbReference>
<evidence type="ECO:0000256" key="1">
    <source>
        <dbReference type="SAM" id="SignalP"/>
    </source>
</evidence>
<organism evidence="3 4">
    <name type="scientific">Arctia plantaginis</name>
    <name type="common">Wood tiger moth</name>
    <name type="synonym">Phalaena plantaginis</name>
    <dbReference type="NCBI Taxonomy" id="874455"/>
    <lineage>
        <taxon>Eukaryota</taxon>
        <taxon>Metazoa</taxon>
        <taxon>Ecdysozoa</taxon>
        <taxon>Arthropoda</taxon>
        <taxon>Hexapoda</taxon>
        <taxon>Insecta</taxon>
        <taxon>Pterygota</taxon>
        <taxon>Neoptera</taxon>
        <taxon>Endopterygota</taxon>
        <taxon>Lepidoptera</taxon>
        <taxon>Glossata</taxon>
        <taxon>Ditrysia</taxon>
        <taxon>Noctuoidea</taxon>
        <taxon>Erebidae</taxon>
        <taxon>Arctiinae</taxon>
        <taxon>Arctia</taxon>
    </lineage>
</organism>
<evidence type="ECO:0000313" key="4">
    <source>
        <dbReference type="Proteomes" id="UP000494256"/>
    </source>
</evidence>